<dbReference type="OrthoDB" id="9920279at2"/>
<reference evidence="1" key="1">
    <citation type="journal article" date="2019" name="PLoS Negl. Trop. Dis.">
        <title>Revisiting the worldwide diversity of Leptospira species in the environment.</title>
        <authorList>
            <person name="Vincent A.T."/>
            <person name="Schiettekatte O."/>
            <person name="Bourhy P."/>
            <person name="Veyrier F.J."/>
            <person name="Picardeau M."/>
        </authorList>
    </citation>
    <scope>NUCLEOTIDE SEQUENCE [LARGE SCALE GENOMIC DNA]</scope>
    <source>
        <strain evidence="1">201702476</strain>
    </source>
</reference>
<proteinExistence type="predicted"/>
<evidence type="ECO:0000313" key="1">
    <source>
        <dbReference type="EMBL" id="TGL58529.1"/>
    </source>
</evidence>
<name>A0A4R9JZ13_9LEPT</name>
<dbReference type="Proteomes" id="UP000297693">
    <property type="component" value="Unassembled WGS sequence"/>
</dbReference>
<organism evidence="1 2">
    <name type="scientific">Leptospira ognonensis</name>
    <dbReference type="NCBI Taxonomy" id="2484945"/>
    <lineage>
        <taxon>Bacteria</taxon>
        <taxon>Pseudomonadati</taxon>
        <taxon>Spirochaetota</taxon>
        <taxon>Spirochaetia</taxon>
        <taxon>Leptospirales</taxon>
        <taxon>Leptospiraceae</taxon>
        <taxon>Leptospira</taxon>
    </lineage>
</organism>
<evidence type="ECO:0000313" key="2">
    <source>
        <dbReference type="Proteomes" id="UP000297693"/>
    </source>
</evidence>
<dbReference type="RefSeq" id="WP_135623829.1">
    <property type="nucleotide sequence ID" value="NZ_RQGD01000033.1"/>
</dbReference>
<keyword evidence="2" id="KW-1185">Reference proteome</keyword>
<sequence length="150" mass="15552">MGVKITYYDYYASMTNFAAGLAAGLSFTGSSSTIYGVATRCSNDGIKSSQTVSLSTASPRIRFKNSSGSTETYSLHTSITCGASTKYASIGSVANGGTSSYFTISARTASSSISYNDGANCTNVSYFFSNGNVWTITSGTSTYSIAATTE</sequence>
<comment type="caution">
    <text evidence="1">The sequence shown here is derived from an EMBL/GenBank/DDBJ whole genome shotgun (WGS) entry which is preliminary data.</text>
</comment>
<protein>
    <submittedName>
        <fullName evidence="1">Uncharacterized protein</fullName>
    </submittedName>
</protein>
<dbReference type="EMBL" id="RQGD01000033">
    <property type="protein sequence ID" value="TGL58529.1"/>
    <property type="molecule type" value="Genomic_DNA"/>
</dbReference>
<dbReference type="AlphaFoldDB" id="A0A4R9JZ13"/>
<accession>A0A4R9JZ13</accession>
<gene>
    <name evidence="1" type="ORF">EHQ58_10330</name>
</gene>